<dbReference type="InterPro" id="IPR011990">
    <property type="entry name" value="TPR-like_helical_dom_sf"/>
</dbReference>
<dbReference type="InterPro" id="IPR051012">
    <property type="entry name" value="CellSynth/LPSAsmb/PSIAsmb"/>
</dbReference>
<dbReference type="Gene3D" id="1.25.40.10">
    <property type="entry name" value="Tetratricopeptide repeat domain"/>
    <property type="match status" value="1"/>
</dbReference>
<dbReference type="SMART" id="SM00028">
    <property type="entry name" value="TPR"/>
    <property type="match status" value="4"/>
</dbReference>
<comment type="caution">
    <text evidence="4">The sequence shown here is derived from an EMBL/GenBank/DDBJ whole genome shotgun (WGS) entry which is preliminary data.</text>
</comment>
<reference evidence="4" key="1">
    <citation type="submission" date="2021-01" db="EMBL/GenBank/DDBJ databases">
        <title>Genomic Encyclopedia of Type Strains, Phase IV (KMG-IV): sequencing the most valuable type-strain genomes for metagenomic binning, comparative biology and taxonomic classification.</title>
        <authorList>
            <person name="Goeker M."/>
        </authorList>
    </citation>
    <scope>NUCLEOTIDE SEQUENCE</scope>
    <source>
        <strain evidence="4">DSM 25523</strain>
    </source>
</reference>
<dbReference type="PROSITE" id="PS50005">
    <property type="entry name" value="TPR"/>
    <property type="match status" value="2"/>
</dbReference>
<feature type="repeat" description="TPR" evidence="3">
    <location>
        <begin position="107"/>
        <end position="140"/>
    </location>
</feature>
<evidence type="ECO:0000256" key="1">
    <source>
        <dbReference type="ARBA" id="ARBA00022737"/>
    </source>
</evidence>
<name>A0A938XUU6_9BACL</name>
<sequence length="316" mass="36610">MSEEYITFTNEHGHAVQMPRADYEEKIIPYNLERFWDDRESLRQFAVDLVRDKFTAHAATAADRLLELYGPIESALIFRAVVYMQAGKWDKAKKKIREAIERYPDSDTGYLNLARIFAYEGDHLRALETLEQVLSKDPNHETGLKLYVENCLKLEKNEELLDKLQQWGEKESAWRPQLTIGRLAMQEGNLLQAMQFFSQALERTVEREAALLAVTGELGQAGYVYQLIQMCEKYWLPTFAQPYIAFNYANALLVTDQKAKALAILRECQQHLPEEKKEMVDQFIERIPGANEQPVMTEQPAAADGEAKKAWWKIWK</sequence>
<evidence type="ECO:0000256" key="2">
    <source>
        <dbReference type="ARBA" id="ARBA00022803"/>
    </source>
</evidence>
<dbReference type="AlphaFoldDB" id="A0A938XUU6"/>
<keyword evidence="5" id="KW-1185">Reference proteome</keyword>
<dbReference type="PANTHER" id="PTHR45586:SF1">
    <property type="entry name" value="LIPOPOLYSACCHARIDE ASSEMBLY PROTEIN B"/>
    <property type="match status" value="1"/>
</dbReference>
<keyword evidence="2 3" id="KW-0802">TPR repeat</keyword>
<organism evidence="4 5">
    <name type="scientific">Brevibacillus fulvus</name>
    <dbReference type="NCBI Taxonomy" id="1125967"/>
    <lineage>
        <taxon>Bacteria</taxon>
        <taxon>Bacillati</taxon>
        <taxon>Bacillota</taxon>
        <taxon>Bacilli</taxon>
        <taxon>Bacillales</taxon>
        <taxon>Paenibacillaceae</taxon>
        <taxon>Brevibacillus</taxon>
    </lineage>
</organism>
<protein>
    <submittedName>
        <fullName evidence="4">Tetratricopeptide (TPR) repeat protein</fullName>
    </submittedName>
</protein>
<dbReference type="RefSeq" id="WP_204516260.1">
    <property type="nucleotide sequence ID" value="NZ_BAABIN010000009.1"/>
</dbReference>
<proteinExistence type="predicted"/>
<evidence type="ECO:0000313" key="4">
    <source>
        <dbReference type="EMBL" id="MBM7588504.1"/>
    </source>
</evidence>
<feature type="repeat" description="TPR" evidence="3">
    <location>
        <begin position="73"/>
        <end position="106"/>
    </location>
</feature>
<keyword evidence="1" id="KW-0677">Repeat</keyword>
<evidence type="ECO:0000313" key="5">
    <source>
        <dbReference type="Proteomes" id="UP000717624"/>
    </source>
</evidence>
<dbReference type="Proteomes" id="UP000717624">
    <property type="component" value="Unassembled WGS sequence"/>
</dbReference>
<dbReference type="SUPFAM" id="SSF48452">
    <property type="entry name" value="TPR-like"/>
    <property type="match status" value="1"/>
</dbReference>
<dbReference type="PANTHER" id="PTHR45586">
    <property type="entry name" value="TPR REPEAT-CONTAINING PROTEIN PA4667"/>
    <property type="match status" value="1"/>
</dbReference>
<gene>
    <name evidence="4" type="ORF">JOD01_000090</name>
</gene>
<evidence type="ECO:0000256" key="3">
    <source>
        <dbReference type="PROSITE-ProRule" id="PRU00339"/>
    </source>
</evidence>
<accession>A0A938XUU6</accession>
<dbReference type="InterPro" id="IPR019734">
    <property type="entry name" value="TPR_rpt"/>
</dbReference>
<dbReference type="EMBL" id="JAFBEB010000001">
    <property type="protein sequence ID" value="MBM7588504.1"/>
    <property type="molecule type" value="Genomic_DNA"/>
</dbReference>
<dbReference type="Pfam" id="PF13432">
    <property type="entry name" value="TPR_16"/>
    <property type="match status" value="1"/>
</dbReference>